<keyword evidence="4" id="KW-1185">Reference proteome</keyword>
<feature type="compositionally biased region" description="Polar residues" evidence="1">
    <location>
        <begin position="257"/>
        <end position="275"/>
    </location>
</feature>
<organism evidence="3 4">
    <name type="scientific">Calothrix parasitica NIES-267</name>
    <dbReference type="NCBI Taxonomy" id="1973488"/>
    <lineage>
        <taxon>Bacteria</taxon>
        <taxon>Bacillati</taxon>
        <taxon>Cyanobacteriota</taxon>
        <taxon>Cyanophyceae</taxon>
        <taxon>Nostocales</taxon>
        <taxon>Calotrichaceae</taxon>
        <taxon>Calothrix</taxon>
    </lineage>
</organism>
<proteinExistence type="predicted"/>
<keyword evidence="2" id="KW-0732">Signal</keyword>
<dbReference type="EMBL" id="AP018227">
    <property type="protein sequence ID" value="BAY85036.1"/>
    <property type="molecule type" value="Genomic_DNA"/>
</dbReference>
<feature type="signal peptide" evidence="2">
    <location>
        <begin position="1"/>
        <end position="27"/>
    </location>
</feature>
<protein>
    <recommendedName>
        <fullName evidence="5">Circadian oscillating protein COP23</fullName>
    </recommendedName>
</protein>
<sequence>MSSRPLKLLCLGGLAVSVLFGNTPAMAQYDSSSDAVVVPTTGSTRTTTTPTGTSTTTRTRTSTPTGTSTTTSTSSSSQRVDTATRFSCQMDTNGYTVMYSPQSQPNQLFAWATPQALGGGWDSQRRCATIAQRLETYRPDGLLELRTSSLNGYDVLCVTSEADPSCRLVLTVPPGRDAFQVRNDVFQNLVSADSGQSTIGVNTYRSSGLGDVVNLGRTLLGNGNRAAVSRDAIQLKPFLDKQDGGNGKLMRNVKKTAPQSRPSQSGNRLNPDSFR</sequence>
<evidence type="ECO:0008006" key="5">
    <source>
        <dbReference type="Google" id="ProtNLM"/>
    </source>
</evidence>
<dbReference type="InterPro" id="IPR025478">
    <property type="entry name" value="COP23"/>
</dbReference>
<gene>
    <name evidence="3" type="ORF">NIES267_45340</name>
</gene>
<evidence type="ECO:0000313" key="4">
    <source>
        <dbReference type="Proteomes" id="UP000218418"/>
    </source>
</evidence>
<evidence type="ECO:0000256" key="2">
    <source>
        <dbReference type="SAM" id="SignalP"/>
    </source>
</evidence>
<feature type="region of interest" description="Disordered" evidence="1">
    <location>
        <begin position="39"/>
        <end position="81"/>
    </location>
</feature>
<dbReference type="AlphaFoldDB" id="A0A1Z4LUV9"/>
<feature type="chain" id="PRO_5012147938" description="Circadian oscillating protein COP23" evidence="2">
    <location>
        <begin position="28"/>
        <end position="275"/>
    </location>
</feature>
<feature type="compositionally biased region" description="Low complexity" evidence="1">
    <location>
        <begin position="39"/>
        <end position="77"/>
    </location>
</feature>
<feature type="region of interest" description="Disordered" evidence="1">
    <location>
        <begin position="240"/>
        <end position="275"/>
    </location>
</feature>
<dbReference type="Pfam" id="PF14218">
    <property type="entry name" value="COP23"/>
    <property type="match status" value="1"/>
</dbReference>
<reference evidence="3 4" key="1">
    <citation type="submission" date="2017-06" db="EMBL/GenBank/DDBJ databases">
        <title>Genome sequencing of cyanobaciteial culture collection at National Institute for Environmental Studies (NIES).</title>
        <authorList>
            <person name="Hirose Y."/>
            <person name="Shimura Y."/>
            <person name="Fujisawa T."/>
            <person name="Nakamura Y."/>
            <person name="Kawachi M."/>
        </authorList>
    </citation>
    <scope>NUCLEOTIDE SEQUENCE [LARGE SCALE GENOMIC DNA]</scope>
    <source>
        <strain evidence="3 4">NIES-267</strain>
    </source>
</reference>
<name>A0A1Z4LUV9_9CYAN</name>
<accession>A0A1Z4LUV9</accession>
<dbReference type="Proteomes" id="UP000218418">
    <property type="component" value="Chromosome"/>
</dbReference>
<evidence type="ECO:0000313" key="3">
    <source>
        <dbReference type="EMBL" id="BAY85036.1"/>
    </source>
</evidence>
<evidence type="ECO:0000256" key="1">
    <source>
        <dbReference type="SAM" id="MobiDB-lite"/>
    </source>
</evidence>
<dbReference type="OrthoDB" id="515781at2"/>